<feature type="non-terminal residue" evidence="11">
    <location>
        <position position="1"/>
    </location>
</feature>
<evidence type="ECO:0000256" key="6">
    <source>
        <dbReference type="ARBA" id="ARBA00023136"/>
    </source>
</evidence>
<feature type="transmembrane region" description="Helical" evidence="9">
    <location>
        <begin position="226"/>
        <end position="250"/>
    </location>
</feature>
<evidence type="ECO:0000259" key="10">
    <source>
        <dbReference type="PROSITE" id="PS50262"/>
    </source>
</evidence>
<evidence type="ECO:0000256" key="2">
    <source>
        <dbReference type="ARBA" id="ARBA00022475"/>
    </source>
</evidence>
<reference evidence="11" key="1">
    <citation type="journal article" date="2023" name="Mol. Biol. Evol.">
        <title>Third-Generation Sequencing Reveals the Adaptive Role of the Epigenome in Three Deep-Sea Polychaetes.</title>
        <authorList>
            <person name="Perez M."/>
            <person name="Aroh O."/>
            <person name="Sun Y."/>
            <person name="Lan Y."/>
            <person name="Juniper S.K."/>
            <person name="Young C.R."/>
            <person name="Angers B."/>
            <person name="Qian P.Y."/>
        </authorList>
    </citation>
    <scope>NUCLEOTIDE SEQUENCE</scope>
    <source>
        <strain evidence="11">R07B-5</strain>
    </source>
</reference>
<keyword evidence="6 9" id="KW-0472">Membrane</keyword>
<name>A0AAD9ITT4_RIDPI</name>
<feature type="transmembrane region" description="Helical" evidence="9">
    <location>
        <begin position="262"/>
        <end position="282"/>
    </location>
</feature>
<evidence type="ECO:0000256" key="8">
    <source>
        <dbReference type="ARBA" id="ARBA00023224"/>
    </source>
</evidence>
<evidence type="ECO:0000256" key="7">
    <source>
        <dbReference type="ARBA" id="ARBA00023170"/>
    </source>
</evidence>
<organism evidence="11 12">
    <name type="scientific">Ridgeia piscesae</name>
    <name type="common">Tubeworm</name>
    <dbReference type="NCBI Taxonomy" id="27915"/>
    <lineage>
        <taxon>Eukaryota</taxon>
        <taxon>Metazoa</taxon>
        <taxon>Spiralia</taxon>
        <taxon>Lophotrochozoa</taxon>
        <taxon>Annelida</taxon>
        <taxon>Polychaeta</taxon>
        <taxon>Sedentaria</taxon>
        <taxon>Canalipalpata</taxon>
        <taxon>Sabellida</taxon>
        <taxon>Siboglinidae</taxon>
        <taxon>Ridgeia</taxon>
    </lineage>
</organism>
<keyword evidence="2" id="KW-1003">Cell membrane</keyword>
<keyword evidence="8" id="KW-0807">Transducer</keyword>
<dbReference type="GO" id="GO:0004930">
    <property type="term" value="F:G protein-coupled receptor activity"/>
    <property type="evidence" value="ECO:0007669"/>
    <property type="project" value="UniProtKB-KW"/>
</dbReference>
<keyword evidence="5" id="KW-0297">G-protein coupled receptor</keyword>
<gene>
    <name evidence="11" type="ORF">NP493_5771g00002</name>
</gene>
<keyword evidence="4 9" id="KW-1133">Transmembrane helix</keyword>
<comment type="subcellular location">
    <subcellularLocation>
        <location evidence="1">Cell membrane</location>
        <topology evidence="1">Multi-pass membrane protein</topology>
    </subcellularLocation>
</comment>
<evidence type="ECO:0000313" key="12">
    <source>
        <dbReference type="Proteomes" id="UP001209878"/>
    </source>
</evidence>
<dbReference type="InterPro" id="IPR000276">
    <property type="entry name" value="GPCR_Rhodpsn"/>
</dbReference>
<dbReference type="PANTHER" id="PTHR24249">
    <property type="entry name" value="HISTAMINE RECEPTOR-RELATED G-PROTEIN COUPLED RECEPTOR"/>
    <property type="match status" value="1"/>
</dbReference>
<dbReference type="CDD" id="cd00637">
    <property type="entry name" value="7tm_classA_rhodopsin-like"/>
    <property type="match status" value="1"/>
</dbReference>
<dbReference type="SUPFAM" id="SSF81321">
    <property type="entry name" value="Family A G protein-coupled receptor-like"/>
    <property type="match status" value="1"/>
</dbReference>
<evidence type="ECO:0000256" key="1">
    <source>
        <dbReference type="ARBA" id="ARBA00004651"/>
    </source>
</evidence>
<feature type="transmembrane region" description="Helical" evidence="9">
    <location>
        <begin position="75"/>
        <end position="97"/>
    </location>
</feature>
<protein>
    <recommendedName>
        <fullName evidence="10">G-protein coupled receptors family 1 profile domain-containing protein</fullName>
    </recommendedName>
</protein>
<keyword evidence="7" id="KW-0675">Receptor</keyword>
<feature type="transmembrane region" description="Helical" evidence="9">
    <location>
        <begin position="118"/>
        <end position="136"/>
    </location>
</feature>
<dbReference type="GO" id="GO:0005886">
    <property type="term" value="C:plasma membrane"/>
    <property type="evidence" value="ECO:0007669"/>
    <property type="project" value="UniProtKB-SubCell"/>
</dbReference>
<dbReference type="Proteomes" id="UP001209878">
    <property type="component" value="Unassembled WGS sequence"/>
</dbReference>
<comment type="caution">
    <text evidence="11">The sequence shown here is derived from an EMBL/GenBank/DDBJ whole genome shotgun (WGS) entry which is preliminary data.</text>
</comment>
<dbReference type="EMBL" id="JAODUO010005756">
    <property type="protein sequence ID" value="KAK2140463.1"/>
    <property type="molecule type" value="Genomic_DNA"/>
</dbReference>
<dbReference type="Gene3D" id="1.20.1070.10">
    <property type="entry name" value="Rhodopsin 7-helix transmembrane proteins"/>
    <property type="match status" value="1"/>
</dbReference>
<proteinExistence type="predicted"/>
<feature type="transmembrane region" description="Helical" evidence="9">
    <location>
        <begin position="160"/>
        <end position="180"/>
    </location>
</feature>
<dbReference type="Pfam" id="PF00001">
    <property type="entry name" value="7tm_1"/>
    <property type="match status" value="1"/>
</dbReference>
<dbReference type="AlphaFoldDB" id="A0AAD9ITT4"/>
<dbReference type="InterPro" id="IPR050569">
    <property type="entry name" value="TAAR"/>
</dbReference>
<dbReference type="InterPro" id="IPR017452">
    <property type="entry name" value="GPCR_Rhodpsn_7TM"/>
</dbReference>
<evidence type="ECO:0000256" key="3">
    <source>
        <dbReference type="ARBA" id="ARBA00022692"/>
    </source>
</evidence>
<keyword evidence="12" id="KW-1185">Reference proteome</keyword>
<feature type="domain" description="G-protein coupled receptors family 1 profile" evidence="10">
    <location>
        <begin position="86"/>
        <end position="278"/>
    </location>
</feature>
<sequence length="303" mass="34149">GRHSGVSHALSRWYRKDTLNSDREIPTTTGRPNELVHVLVDALRPGKRTHCMPMSVVLCSSAFRHVPHSLRFLPAINLICLKWFSFSSLYSLCWMTLCKMVAILKPLHYERLITQTRCCILIACTWFWGCVFAMTGNHLRVKWNRSACISVVSHKSGFSVAHRMIFVVVMAVPLVVIAYATTRMFCAIVRTHLQMTAQVHSIGGHHGPVAANPSLAVQSIRSGRNVLLICLAVLVLTVPMILYGVAVAMWGINVMSPSYGFLAYWISLCNTFDNSLLYLILFRSIRRKTADMLNELVKSCRLR</sequence>
<evidence type="ECO:0000313" key="11">
    <source>
        <dbReference type="EMBL" id="KAK2140463.1"/>
    </source>
</evidence>
<evidence type="ECO:0000256" key="5">
    <source>
        <dbReference type="ARBA" id="ARBA00023040"/>
    </source>
</evidence>
<keyword evidence="3 9" id="KW-0812">Transmembrane</keyword>
<dbReference type="PROSITE" id="PS50262">
    <property type="entry name" value="G_PROTEIN_RECEP_F1_2"/>
    <property type="match status" value="1"/>
</dbReference>
<dbReference type="PANTHER" id="PTHR24249:SF372">
    <property type="entry name" value="G-PROTEIN COUPLED RECEPTORS FAMILY 1 PROFILE DOMAIN-CONTAINING PROTEIN"/>
    <property type="match status" value="1"/>
</dbReference>
<evidence type="ECO:0000256" key="9">
    <source>
        <dbReference type="SAM" id="Phobius"/>
    </source>
</evidence>
<accession>A0AAD9ITT4</accession>
<evidence type="ECO:0000256" key="4">
    <source>
        <dbReference type="ARBA" id="ARBA00022989"/>
    </source>
</evidence>